<reference evidence="1 2" key="1">
    <citation type="journal article" date="2009" name="Infect. Immun.">
        <title>Comparative genomics reveal extensive transposon-mediated genomic plasticity and diversity among potential effector proteins within the genus Coxiella.</title>
        <authorList>
            <person name="Beare P.A."/>
            <person name="Unsworth N."/>
            <person name="Andoh M."/>
            <person name="Voth D.E."/>
            <person name="Omsland A."/>
            <person name="Gilk S.D."/>
            <person name="Williams K.P."/>
            <person name="Sobral B.W."/>
            <person name="Kupko J.J.III."/>
            <person name="Porcella S.F."/>
            <person name="Samuel J.E."/>
            <person name="Heinzen R.A."/>
        </authorList>
    </citation>
    <scope>NUCLEOTIDE SEQUENCE [LARGE SCALE GENOMIC DNA]</scope>
    <source>
        <strain evidence="1 2">Dugway 5J108-111</strain>
    </source>
</reference>
<dbReference type="Proteomes" id="UP000008555">
    <property type="component" value="Chromosome"/>
</dbReference>
<accession>A9KBW0</accession>
<protein>
    <submittedName>
        <fullName evidence="1">Uncharacterized protein</fullName>
    </submittedName>
</protein>
<proteinExistence type="predicted"/>
<dbReference type="RefSeq" id="WP_005770376.1">
    <property type="nucleotide sequence ID" value="NC_009727.1"/>
</dbReference>
<evidence type="ECO:0000313" key="2">
    <source>
        <dbReference type="Proteomes" id="UP000008555"/>
    </source>
</evidence>
<sequence length="307" mass="36166">MPLKDLRDFMEGKIALLSQSMKIYLETLSTESFQTLFSNLKDLYSAYNYYELDTIYNQFLEIHSLAEAESYIKLRDDDSWYLQFLSPQSQNQLQTMNNPLPILEKMRNDFIFLCEKLSALRGELKFLYININQSTGRQDEIGPLIGFMIATMEIEVGMKEILQNHSSAEQKTIISSIFSLPKSYLKILQQLNLALACLETPFRTFLKNGEYIMVFHRMVKTFERVQFLMRDPLHISESKSAEPSVDRIPLTVKKIILEELWPGLQFLQKMKNENLEIKDEVENPLFNIEEKEEFQENRNNYTRTFIK</sequence>
<organism evidence="1 2">
    <name type="scientific">Coxiella burnetii (strain Dugway 5J108-111)</name>
    <dbReference type="NCBI Taxonomy" id="434922"/>
    <lineage>
        <taxon>Bacteria</taxon>
        <taxon>Pseudomonadati</taxon>
        <taxon>Pseudomonadota</taxon>
        <taxon>Gammaproteobacteria</taxon>
        <taxon>Legionellales</taxon>
        <taxon>Coxiellaceae</taxon>
        <taxon>Coxiella</taxon>
    </lineage>
</organism>
<dbReference type="KEGG" id="cbd:CBUD_0231"/>
<evidence type="ECO:0000313" key="1">
    <source>
        <dbReference type="EMBL" id="ABS76889.1"/>
    </source>
</evidence>
<dbReference type="HOGENOM" id="CLU_905256_0_0_6"/>
<gene>
    <name evidence="1" type="ordered locus">CBUD_0231</name>
</gene>
<dbReference type="EMBL" id="CP000733">
    <property type="protein sequence ID" value="ABS76889.1"/>
    <property type="molecule type" value="Genomic_DNA"/>
</dbReference>
<dbReference type="AlphaFoldDB" id="A9KBW0"/>
<name>A9KBW0_COXBN</name>